<protein>
    <submittedName>
        <fullName evidence="1">Uncharacterized protein</fullName>
    </submittedName>
</protein>
<dbReference type="Proteomes" id="UP000681720">
    <property type="component" value="Unassembled WGS sequence"/>
</dbReference>
<dbReference type="EMBL" id="CAJOBJ010361038">
    <property type="protein sequence ID" value="CAF5218048.1"/>
    <property type="molecule type" value="Genomic_DNA"/>
</dbReference>
<name>A0A8S3JIA6_9BILA</name>
<sequence length="92" mass="10113">VEVGLLPWPREAGSVPPAGYEHCGCIGCENKSYADHILKNLDEDDDPAAGNIYLEEVYVDSEDESDDNDAFVPLSMPSTFISNSCESDDWEI</sequence>
<evidence type="ECO:0000313" key="2">
    <source>
        <dbReference type="Proteomes" id="UP000681720"/>
    </source>
</evidence>
<comment type="caution">
    <text evidence="1">The sequence shown here is derived from an EMBL/GenBank/DDBJ whole genome shotgun (WGS) entry which is preliminary data.</text>
</comment>
<organism evidence="1 2">
    <name type="scientific">Rotaria magnacalcarata</name>
    <dbReference type="NCBI Taxonomy" id="392030"/>
    <lineage>
        <taxon>Eukaryota</taxon>
        <taxon>Metazoa</taxon>
        <taxon>Spiralia</taxon>
        <taxon>Gnathifera</taxon>
        <taxon>Rotifera</taxon>
        <taxon>Eurotatoria</taxon>
        <taxon>Bdelloidea</taxon>
        <taxon>Philodinida</taxon>
        <taxon>Philodinidae</taxon>
        <taxon>Rotaria</taxon>
    </lineage>
</organism>
<reference evidence="1" key="1">
    <citation type="submission" date="2021-02" db="EMBL/GenBank/DDBJ databases">
        <authorList>
            <person name="Nowell W R."/>
        </authorList>
    </citation>
    <scope>NUCLEOTIDE SEQUENCE</scope>
</reference>
<gene>
    <name evidence="1" type="ORF">GIL414_LOCUS82750</name>
</gene>
<accession>A0A8S3JIA6</accession>
<proteinExistence type="predicted"/>
<evidence type="ECO:0000313" key="1">
    <source>
        <dbReference type="EMBL" id="CAF5218048.1"/>
    </source>
</evidence>
<dbReference type="AlphaFoldDB" id="A0A8S3JIA6"/>
<feature type="non-terminal residue" evidence="1">
    <location>
        <position position="92"/>
    </location>
</feature>